<dbReference type="GO" id="GO:0004534">
    <property type="term" value="F:5'-3' RNA exonuclease activity"/>
    <property type="evidence" value="ECO:0007669"/>
    <property type="project" value="TreeGrafter"/>
</dbReference>
<dbReference type="EMBL" id="JJOT01000097">
    <property type="protein sequence ID" value="KKG00526.1"/>
    <property type="molecule type" value="Genomic_DNA"/>
</dbReference>
<dbReference type="CDD" id="cd07432">
    <property type="entry name" value="PHP_HisPPase"/>
    <property type="match status" value="1"/>
</dbReference>
<dbReference type="SMART" id="SM00481">
    <property type="entry name" value="POLIIIAc"/>
    <property type="match status" value="1"/>
</dbReference>
<dbReference type="GO" id="GO:0035312">
    <property type="term" value="F:5'-3' DNA exonuclease activity"/>
    <property type="evidence" value="ECO:0007669"/>
    <property type="project" value="TreeGrafter"/>
</dbReference>
<accession>A0A0F8BFP0</accession>
<dbReference type="RefSeq" id="WP_162198003.1">
    <property type="nucleotide sequence ID" value="NZ_JJOT01000097.1"/>
</dbReference>
<dbReference type="InterPro" id="IPR004013">
    <property type="entry name" value="PHP_dom"/>
</dbReference>
<dbReference type="Pfam" id="PF02811">
    <property type="entry name" value="PHP"/>
    <property type="match status" value="1"/>
</dbReference>
<evidence type="ECO:0000313" key="3">
    <source>
        <dbReference type="Proteomes" id="UP000034597"/>
    </source>
</evidence>
<dbReference type="InterPro" id="IPR003141">
    <property type="entry name" value="Pol/His_phosphatase_N"/>
</dbReference>
<comment type="caution">
    <text evidence="2">The sequence shown here is derived from an EMBL/GenBank/DDBJ whole genome shotgun (WGS) entry which is preliminary data.</text>
</comment>
<organism evidence="2 3">
    <name type="scientific">Methanosarcina mazei</name>
    <name type="common">Methanosarcina frisia</name>
    <dbReference type="NCBI Taxonomy" id="2209"/>
    <lineage>
        <taxon>Archaea</taxon>
        <taxon>Methanobacteriati</taxon>
        <taxon>Methanobacteriota</taxon>
        <taxon>Stenosarchaea group</taxon>
        <taxon>Methanomicrobia</taxon>
        <taxon>Methanosarcinales</taxon>
        <taxon>Methanosarcinaceae</taxon>
        <taxon>Methanosarcina</taxon>
    </lineage>
</organism>
<dbReference type="AlphaFoldDB" id="A0A0F8BFP0"/>
<dbReference type="Gene3D" id="3.20.20.140">
    <property type="entry name" value="Metal-dependent hydrolases"/>
    <property type="match status" value="1"/>
</dbReference>
<dbReference type="PATRIC" id="fig|2209.60.peg.3827"/>
<dbReference type="PANTHER" id="PTHR42924:SF3">
    <property type="entry name" value="POLYMERASE_HISTIDINOL PHOSPHATASE N-TERMINAL DOMAIN-CONTAINING PROTEIN"/>
    <property type="match status" value="1"/>
</dbReference>
<evidence type="ECO:0000259" key="1">
    <source>
        <dbReference type="SMART" id="SM00481"/>
    </source>
</evidence>
<dbReference type="SUPFAM" id="SSF89550">
    <property type="entry name" value="PHP domain-like"/>
    <property type="match status" value="1"/>
</dbReference>
<gene>
    <name evidence="2" type="ORF">DU40_17850</name>
</gene>
<dbReference type="InterPro" id="IPR052018">
    <property type="entry name" value="PHP_domain"/>
</dbReference>
<reference evidence="2 3" key="1">
    <citation type="journal article" date="2015" name="ISME J.">
        <title>Genomic and phenotypic differentiation among Methanosarcina mazei populations from Columbia River sediment.</title>
        <authorList>
            <person name="Youngblut N.D."/>
            <person name="Wirth J.S."/>
            <person name="Henriksen J.R."/>
            <person name="Smith M."/>
            <person name="Simon H."/>
            <person name="Metcalf W.W."/>
            <person name="Whitaker R.J."/>
        </authorList>
    </citation>
    <scope>NUCLEOTIDE SEQUENCE [LARGE SCALE GENOMIC DNA]</scope>
    <source>
        <strain evidence="2 3">2.F.T.0.2</strain>
    </source>
</reference>
<evidence type="ECO:0000313" key="2">
    <source>
        <dbReference type="EMBL" id="KKG00526.1"/>
    </source>
</evidence>
<protein>
    <recommendedName>
        <fullName evidence="1">Polymerase/histidinol phosphatase N-terminal domain-containing protein</fullName>
    </recommendedName>
</protein>
<proteinExistence type="predicted"/>
<dbReference type="PANTHER" id="PTHR42924">
    <property type="entry name" value="EXONUCLEASE"/>
    <property type="match status" value="1"/>
</dbReference>
<dbReference type="Proteomes" id="UP000034597">
    <property type="component" value="Unassembled WGS sequence"/>
</dbReference>
<sequence>MKGDLHIHSKYSFDSIMDPRKILKYCKKWDFDIISITDHNSIKGSLEAQKYEKEFGINVIVGEEVKTDSGDIIGLNLNDELKCRGWIEVIEEIKDQGGICVFPHPFRGHKNIEGIASKVDIIEVFNSRSTSNENQMSMELVGKYNKPVFVGSDAHIYSEIGNAIMSFEDFYSENKSFYVNYAKKNQKLQSYIVRDIKLHNYYKIPFHVLKMLL</sequence>
<feature type="domain" description="Polymerase/histidinol phosphatase N-terminal" evidence="1">
    <location>
        <begin position="3"/>
        <end position="69"/>
    </location>
</feature>
<dbReference type="InterPro" id="IPR016195">
    <property type="entry name" value="Pol/histidinol_Pase-like"/>
</dbReference>
<name>A0A0F8BFP0_METMZ</name>